<comment type="subcellular location">
    <subcellularLocation>
        <location evidence="1">Membrane</location>
        <topology evidence="1">Multi-pass membrane protein</topology>
    </subcellularLocation>
</comment>
<dbReference type="KEGG" id="yli:2911811"/>
<sequence>MSKARDSELGATPPSPDSPSQAPSVQEVELKEDHDTFIESLPPIVDEKKVIRKIDMRIIPILSLLYLMSFLDRGSIGNANIEGLSVDLGLTGAQYNMCLTVFFFTYSVFEVPSNMMLKKLKPSIWLPTIMVAWGIVMTLMGIVQNYGGLLAARVFLGLTEAGLFPGVSYYLTLWYCRRDIQFRTAMFFSAASVAGAFSGLLAFAIAKMDGVGGLEGWRWIFILEGIATVVIAILAFKLVVDFPDTASFLNEQEREWVIWKLKYDTNKSKNAVQPPVLVEENHDTTWAEVRKAFKDPQLYPQTLLYAAVLVPLYGVSLFLPTIVKNLGYTSSKAQLMTIPIYTVAAIASVLQAWVSDKFGLRSPLLVVNFCCMFIGYMLAMNVSAVDNPSATYAGCYLVALGLYPGIPGIISWLSNNTSGAYKRGVSMGVQIGFGNLCGAIASQIYRAEDAPQFKLGHGIEVMFICLGFICIFVLNIGYYIVNKRKRRMIAEGQCGHYTAAELSQMGDKSPYFIYAH</sequence>
<dbReference type="GO" id="GO:0022857">
    <property type="term" value="F:transmembrane transporter activity"/>
    <property type="evidence" value="ECO:0007669"/>
    <property type="project" value="InterPro"/>
</dbReference>
<dbReference type="OrthoDB" id="2962993at2759"/>
<dbReference type="PANTHER" id="PTHR43791:SF18">
    <property type="entry name" value="NICOTINIC ACID TRANSPORTER TNA1, PUTATIVE (AFU_ORTHOLOGUE AFUA_3G03820)-RELATED"/>
    <property type="match status" value="1"/>
</dbReference>
<organism evidence="7 8">
    <name type="scientific">Yarrowia lipolytica</name>
    <name type="common">Candida lipolytica</name>
    <dbReference type="NCBI Taxonomy" id="4952"/>
    <lineage>
        <taxon>Eukaryota</taxon>
        <taxon>Fungi</taxon>
        <taxon>Dikarya</taxon>
        <taxon>Ascomycota</taxon>
        <taxon>Saccharomycotina</taxon>
        <taxon>Dipodascomycetes</taxon>
        <taxon>Dipodascales</taxon>
        <taxon>Dipodascales incertae sedis</taxon>
        <taxon>Yarrowia</taxon>
    </lineage>
</organism>
<keyword evidence="2" id="KW-0813">Transport</keyword>
<dbReference type="GeneID" id="2911811"/>
<reference evidence="7 8" key="1">
    <citation type="journal article" date="2016" name="PLoS ONE">
        <title>Sequence Assembly of Yarrowia lipolytica Strain W29/CLIB89 Shows Transposable Element Diversity.</title>
        <authorList>
            <person name="Magnan C."/>
            <person name="Yu J."/>
            <person name="Chang I."/>
            <person name="Jahn E."/>
            <person name="Kanomata Y."/>
            <person name="Wu J."/>
            <person name="Zeller M."/>
            <person name="Oakes M."/>
            <person name="Baldi P."/>
            <person name="Sandmeyer S."/>
        </authorList>
    </citation>
    <scope>NUCLEOTIDE SEQUENCE [LARGE SCALE GENOMIC DNA]</scope>
    <source>
        <strain evidence="8">CLIB89(W29)</strain>
    </source>
</reference>
<dbReference type="EMBL" id="CP017557">
    <property type="protein sequence ID" value="AOW05692.1"/>
    <property type="molecule type" value="Genomic_DNA"/>
</dbReference>
<evidence type="ECO:0000256" key="3">
    <source>
        <dbReference type="ARBA" id="ARBA00022692"/>
    </source>
</evidence>
<gene>
    <name evidence="7" type="ORF">YALI1_E24113g</name>
</gene>
<dbReference type="InterPro" id="IPR036259">
    <property type="entry name" value="MFS_trans_sf"/>
</dbReference>
<dbReference type="Gene3D" id="1.20.1250.20">
    <property type="entry name" value="MFS general substrate transporter like domains"/>
    <property type="match status" value="2"/>
</dbReference>
<dbReference type="OMA" id="PLIMVCW"/>
<dbReference type="FunFam" id="1.20.1250.20:FF:000034">
    <property type="entry name" value="MFS general substrate transporter"/>
    <property type="match status" value="1"/>
</dbReference>
<keyword evidence="5" id="KW-0472">Membrane</keyword>
<evidence type="ECO:0000256" key="1">
    <source>
        <dbReference type="ARBA" id="ARBA00004141"/>
    </source>
</evidence>
<dbReference type="Proteomes" id="UP000182444">
    <property type="component" value="Chromosome 1E"/>
</dbReference>
<keyword evidence="4" id="KW-1133">Transmembrane helix</keyword>
<keyword evidence="3" id="KW-0812">Transmembrane</keyword>
<name>A0A1D8NJ82_YARLL</name>
<evidence type="ECO:0000259" key="6">
    <source>
        <dbReference type="PROSITE" id="PS50850"/>
    </source>
</evidence>
<dbReference type="PROSITE" id="PS50850">
    <property type="entry name" value="MFS"/>
    <property type="match status" value="1"/>
</dbReference>
<dbReference type="InterPro" id="IPR020846">
    <property type="entry name" value="MFS_dom"/>
</dbReference>
<feature type="domain" description="Major facilitator superfamily (MFS) profile" evidence="6">
    <location>
        <begin position="58"/>
        <end position="485"/>
    </location>
</feature>
<dbReference type="InterPro" id="IPR011701">
    <property type="entry name" value="MFS"/>
</dbReference>
<dbReference type="FunFam" id="1.20.1250.20:FF:000068">
    <property type="entry name" value="MFS general substrate transporter"/>
    <property type="match status" value="1"/>
</dbReference>
<dbReference type="AlphaFoldDB" id="A0A1D8NJ82"/>
<evidence type="ECO:0000313" key="8">
    <source>
        <dbReference type="Proteomes" id="UP000182444"/>
    </source>
</evidence>
<dbReference type="VEuPathDB" id="FungiDB:YALI1_E24113g"/>
<dbReference type="PANTHER" id="PTHR43791">
    <property type="entry name" value="PERMEASE-RELATED"/>
    <property type="match status" value="1"/>
</dbReference>
<dbReference type="SUPFAM" id="SSF103473">
    <property type="entry name" value="MFS general substrate transporter"/>
    <property type="match status" value="1"/>
</dbReference>
<dbReference type="eggNOG" id="KOG2533">
    <property type="taxonomic scope" value="Eukaryota"/>
</dbReference>
<accession>A0A1D8NJ82</accession>
<dbReference type="VEuPathDB" id="FungiDB:YALI0_E20273g"/>
<evidence type="ECO:0000313" key="7">
    <source>
        <dbReference type="EMBL" id="AOW05692.1"/>
    </source>
</evidence>
<dbReference type="GO" id="GO:0016020">
    <property type="term" value="C:membrane"/>
    <property type="evidence" value="ECO:0007669"/>
    <property type="project" value="UniProtKB-SubCell"/>
</dbReference>
<evidence type="ECO:0000256" key="5">
    <source>
        <dbReference type="ARBA" id="ARBA00023136"/>
    </source>
</evidence>
<protein>
    <recommendedName>
        <fullName evidence="6">Major facilitator superfamily (MFS) profile domain-containing protein</fullName>
    </recommendedName>
</protein>
<evidence type="ECO:0000256" key="4">
    <source>
        <dbReference type="ARBA" id="ARBA00022989"/>
    </source>
</evidence>
<evidence type="ECO:0000256" key="2">
    <source>
        <dbReference type="ARBA" id="ARBA00022448"/>
    </source>
</evidence>
<dbReference type="RefSeq" id="XP_504181.1">
    <property type="nucleotide sequence ID" value="XM_504181.2"/>
</dbReference>
<proteinExistence type="predicted"/>
<dbReference type="Pfam" id="PF07690">
    <property type="entry name" value="MFS_1"/>
    <property type="match status" value="1"/>
</dbReference>